<accession>A0ABD5WMH0</accession>
<dbReference type="GeneID" id="79304960"/>
<gene>
    <name evidence="3" type="ORF">ACFQJ6_18080</name>
</gene>
<dbReference type="Pfam" id="PF25912">
    <property type="entry name" value="DUF7964"/>
    <property type="match status" value="1"/>
</dbReference>
<reference evidence="3 4" key="1">
    <citation type="journal article" date="2019" name="Int. J. Syst. Evol. Microbiol.">
        <title>The Global Catalogue of Microorganisms (GCM) 10K type strain sequencing project: providing services to taxonomists for standard genome sequencing and annotation.</title>
        <authorList>
            <consortium name="The Broad Institute Genomics Platform"/>
            <consortium name="The Broad Institute Genome Sequencing Center for Infectious Disease"/>
            <person name="Wu L."/>
            <person name="Ma J."/>
        </authorList>
    </citation>
    <scope>NUCLEOTIDE SEQUENCE [LARGE SCALE GENOMIC DNA]</scope>
    <source>
        <strain evidence="3 4">DT72</strain>
    </source>
</reference>
<evidence type="ECO:0000313" key="4">
    <source>
        <dbReference type="Proteomes" id="UP001596407"/>
    </source>
</evidence>
<dbReference type="Proteomes" id="UP001596407">
    <property type="component" value="Unassembled WGS sequence"/>
</dbReference>
<dbReference type="EMBL" id="JBHSZH010000005">
    <property type="protein sequence ID" value="MFC7081724.1"/>
    <property type="molecule type" value="Genomic_DNA"/>
</dbReference>
<feature type="domain" description="DUF7964" evidence="2">
    <location>
        <begin position="6"/>
        <end position="91"/>
    </location>
</feature>
<evidence type="ECO:0000256" key="1">
    <source>
        <dbReference type="SAM" id="MobiDB-lite"/>
    </source>
</evidence>
<comment type="caution">
    <text evidence="3">The sequence shown here is derived from an EMBL/GenBank/DDBJ whole genome shotgun (WGS) entry which is preliminary data.</text>
</comment>
<organism evidence="3 4">
    <name type="scientific">Halorussus caseinilyticus</name>
    <dbReference type="NCBI Taxonomy" id="3034025"/>
    <lineage>
        <taxon>Archaea</taxon>
        <taxon>Methanobacteriati</taxon>
        <taxon>Methanobacteriota</taxon>
        <taxon>Stenosarchaea group</taxon>
        <taxon>Halobacteria</taxon>
        <taxon>Halobacteriales</taxon>
        <taxon>Haladaptataceae</taxon>
        <taxon>Halorussus</taxon>
    </lineage>
</organism>
<evidence type="ECO:0000313" key="3">
    <source>
        <dbReference type="EMBL" id="MFC7081724.1"/>
    </source>
</evidence>
<proteinExistence type="predicted"/>
<dbReference type="RefSeq" id="WP_276280331.1">
    <property type="nucleotide sequence ID" value="NZ_CP119809.1"/>
</dbReference>
<dbReference type="AlphaFoldDB" id="A0ABD5WMH0"/>
<keyword evidence="4" id="KW-1185">Reference proteome</keyword>
<sequence length="93" mass="10633">MSESSVLESLPDRAMKRSEMEDLGDSESVEWVHALRTGKKERRNMVNAWMLQTDGTAHVLLYELDGWVPQGSFDAEGMTDAEKRERGEEILDF</sequence>
<name>A0ABD5WMH0_9EURY</name>
<evidence type="ECO:0000259" key="2">
    <source>
        <dbReference type="Pfam" id="PF25912"/>
    </source>
</evidence>
<protein>
    <recommendedName>
        <fullName evidence="2">DUF7964 domain-containing protein</fullName>
    </recommendedName>
</protein>
<feature type="compositionally biased region" description="Basic and acidic residues" evidence="1">
    <location>
        <begin position="10"/>
        <end position="20"/>
    </location>
</feature>
<dbReference type="InterPro" id="IPR058270">
    <property type="entry name" value="DUF7964"/>
</dbReference>
<feature type="region of interest" description="Disordered" evidence="1">
    <location>
        <begin position="1"/>
        <end position="26"/>
    </location>
</feature>